<dbReference type="EMBL" id="ML143481">
    <property type="protein sequence ID" value="TBU24363.1"/>
    <property type="molecule type" value="Genomic_DNA"/>
</dbReference>
<evidence type="ECO:0000313" key="2">
    <source>
        <dbReference type="EMBL" id="TBU24363.1"/>
    </source>
</evidence>
<evidence type="ECO:0000256" key="1">
    <source>
        <dbReference type="SAM" id="MobiDB-lite"/>
    </source>
</evidence>
<keyword evidence="4" id="KW-1185">Reference proteome</keyword>
<gene>
    <name evidence="3" type="ORF">BD310DRAFT_936106</name>
    <name evidence="2" type="ORF">BD311DRAFT_791039</name>
</gene>
<dbReference type="EMBL" id="ML145191">
    <property type="protein sequence ID" value="TBU54326.1"/>
    <property type="molecule type" value="Genomic_DNA"/>
</dbReference>
<dbReference type="AlphaFoldDB" id="A0A4V2JZC1"/>
<dbReference type="OrthoDB" id="2986010at2759"/>
<accession>A0A4V2JZC1</accession>
<dbReference type="OMA" id="YEMINNI"/>
<organism evidence="2">
    <name type="scientific">Dichomitus squalens</name>
    <dbReference type="NCBI Taxonomy" id="114155"/>
    <lineage>
        <taxon>Eukaryota</taxon>
        <taxon>Fungi</taxon>
        <taxon>Dikarya</taxon>
        <taxon>Basidiomycota</taxon>
        <taxon>Agaricomycotina</taxon>
        <taxon>Agaricomycetes</taxon>
        <taxon>Polyporales</taxon>
        <taxon>Polyporaceae</taxon>
        <taxon>Dichomitus</taxon>
    </lineage>
</organism>
<dbReference type="Proteomes" id="UP000292957">
    <property type="component" value="Unassembled WGS sequence"/>
</dbReference>
<sequence length="170" mass="19422">MLDEQKQTQDQTIDQEKSTLGDQSPNAETATVALQLSHTAEQKGFAGKTFRPDFIARITWPVPHIMVFIGDVEYACGRQAIAEMGHRGLLEWIHKSFLWKPKRVYDTYNPAIHFNQSQFSKEASLLGTFYHIHGEDDLGPVPLSEVGWAQMMTNIVKIELYYEKTGDDKY</sequence>
<protein>
    <submittedName>
        <fullName evidence="2">Uncharacterized protein</fullName>
    </submittedName>
</protein>
<proteinExistence type="predicted"/>
<feature type="region of interest" description="Disordered" evidence="1">
    <location>
        <begin position="1"/>
        <end position="26"/>
    </location>
</feature>
<dbReference type="Proteomes" id="UP000292082">
    <property type="component" value="Unassembled WGS sequence"/>
</dbReference>
<name>A0A4V2JZC1_9APHY</name>
<evidence type="ECO:0000313" key="4">
    <source>
        <dbReference type="Proteomes" id="UP000292082"/>
    </source>
</evidence>
<reference evidence="2 4" key="1">
    <citation type="submission" date="2019-01" db="EMBL/GenBank/DDBJ databases">
        <title>Draft genome sequences of three monokaryotic isolates of the white-rot basidiomycete fungus Dichomitus squalens.</title>
        <authorList>
            <consortium name="DOE Joint Genome Institute"/>
            <person name="Lopez S.C."/>
            <person name="Andreopoulos B."/>
            <person name="Pangilinan J."/>
            <person name="Lipzen A."/>
            <person name="Riley R."/>
            <person name="Ahrendt S."/>
            <person name="Ng V."/>
            <person name="Barry K."/>
            <person name="Daum C."/>
            <person name="Grigoriev I.V."/>
            <person name="Hilden K.S."/>
            <person name="Makela M.R."/>
            <person name="de Vries R.P."/>
        </authorList>
    </citation>
    <scope>NUCLEOTIDE SEQUENCE [LARGE SCALE GENOMIC DNA]</scope>
    <source>
        <strain evidence="3 4">CBS 464.89</strain>
        <strain evidence="2">OM18370.1</strain>
    </source>
</reference>
<evidence type="ECO:0000313" key="3">
    <source>
        <dbReference type="EMBL" id="TBU54326.1"/>
    </source>
</evidence>